<feature type="domain" description="BEACH-type PH" evidence="6">
    <location>
        <begin position="1666"/>
        <end position="1801"/>
    </location>
</feature>
<reference evidence="7 8" key="1">
    <citation type="journal article" date="2018" name="Nat. Ecol. Evol.">
        <title>Pezizomycetes genomes reveal the molecular basis of ectomycorrhizal truffle lifestyle.</title>
        <authorList>
            <person name="Murat C."/>
            <person name="Payen T."/>
            <person name="Noel B."/>
            <person name="Kuo A."/>
            <person name="Morin E."/>
            <person name="Chen J."/>
            <person name="Kohler A."/>
            <person name="Krizsan K."/>
            <person name="Balestrini R."/>
            <person name="Da Silva C."/>
            <person name="Montanini B."/>
            <person name="Hainaut M."/>
            <person name="Levati E."/>
            <person name="Barry K.W."/>
            <person name="Belfiori B."/>
            <person name="Cichocki N."/>
            <person name="Clum A."/>
            <person name="Dockter R.B."/>
            <person name="Fauchery L."/>
            <person name="Guy J."/>
            <person name="Iotti M."/>
            <person name="Le Tacon F."/>
            <person name="Lindquist E.A."/>
            <person name="Lipzen A."/>
            <person name="Malagnac F."/>
            <person name="Mello A."/>
            <person name="Molinier V."/>
            <person name="Miyauchi S."/>
            <person name="Poulain J."/>
            <person name="Riccioni C."/>
            <person name="Rubini A."/>
            <person name="Sitrit Y."/>
            <person name="Splivallo R."/>
            <person name="Traeger S."/>
            <person name="Wang M."/>
            <person name="Zifcakova L."/>
            <person name="Wipf D."/>
            <person name="Zambonelli A."/>
            <person name="Paolocci F."/>
            <person name="Nowrousian M."/>
            <person name="Ottonello S."/>
            <person name="Baldrian P."/>
            <person name="Spatafora J.W."/>
            <person name="Henrissat B."/>
            <person name="Nagy L.G."/>
            <person name="Aury J.M."/>
            <person name="Wincker P."/>
            <person name="Grigoriev I.V."/>
            <person name="Bonfante P."/>
            <person name="Martin F.M."/>
        </authorList>
    </citation>
    <scope>NUCLEOTIDE SEQUENCE [LARGE SCALE GENOMIC DNA]</scope>
    <source>
        <strain evidence="7 8">RN42</strain>
    </source>
</reference>
<feature type="region of interest" description="Disordered" evidence="4">
    <location>
        <begin position="1575"/>
        <end position="1637"/>
    </location>
</feature>
<dbReference type="STRING" id="1160509.A0A3N4IGL7"/>
<gene>
    <name evidence="7" type="ORF">BJ508DRAFT_70860</name>
</gene>
<dbReference type="Gene3D" id="2.60.120.200">
    <property type="match status" value="1"/>
</dbReference>
<dbReference type="CDD" id="cd06071">
    <property type="entry name" value="Beach"/>
    <property type="match status" value="1"/>
</dbReference>
<dbReference type="InterPro" id="IPR015943">
    <property type="entry name" value="WD40/YVTN_repeat-like_dom_sf"/>
</dbReference>
<dbReference type="Pfam" id="PF13385">
    <property type="entry name" value="Laminin_G_3"/>
    <property type="match status" value="1"/>
</dbReference>
<keyword evidence="2" id="KW-0677">Repeat</keyword>
<sequence length="2456" mass="276905">MNSLMSVAGFYANEVSDEDKRSFFEFMKSLFSVLSEALLDHPGNKRYFWQKIGPDALQMGLAASGMPISARDELFGLLFGFAMDDPSLASLFNILRNEVKRTNGGAAKSVQLKVKGMFAAKDVLQNPEVVPIIVDFYNALAREKNDYDLVCIAVLQALLSIASASKVNLTSMHGTGIMSSLLRRLWDDSFPEYERPVALDLVRTLMKLGVNHLEDAKFLYSKAYEDDKIAAFLLEAIKASRTPAHIQFDTSLHGYSALEMSSMGRSFPPSSPGYTFAAWIYIDKLDSAMHTTIFGIFDKTQKCFVLAYIEKDTHRFILQTSLTSSHASIRFRSVGFKEKRWYHIAVAHRKGKITMASKAAFFVNGEFVEEVKCQYPQQPPPNENCQIFLGIPVALSIRIGKGAVSTSWSCASFHLFEDILSDDIVAVFYRLGPRYHGNFQDSLGAFQTFEASAALNMRNELMHPGKEEKSDIVTVIRSRASSILHEQKLLVSISPLSVFKDDNGTSNRINVLTKGLTKSAARNLNAMTRTTGVAVNAAVPNINDAFCVPHGVGILTGSPVLFIPQGLDEASWRLGGCASVCLKLVELAQTPDQICLATSILFESVRESWRNSEAMERDNGFGILAHLLRNKEAKGVIGQKLLHIILEFVGFRKKMPEESIIINPLAYRILLVDFDLWRKADLETLKEYFDQFVVFCQGSKHHHFNGKKLVKMRVVKKWLFALKSEIFSSEVLPHFMRAFKVVVQVNMGAEVMRSLALSITYSLHKGNPLRPLKGKKSTASLRRASTANGEQRPSSAASIQSSTFETNRENAQNIGLLLLEVYTSWLCDDPSNTTIIKKFARTVTNKWLLYLLAENDHRVVLLALRILSRLLVVHGSSYISKFSSAPNGGFTIMRNRLKRWWHASTPWWVCFGIMFGVDTAKIDMTLPLNKDNLIDAFFMDEKLQVVYPEVFVVIGTMLKAGVSAVVVNGGAPKTSKYGMHESGALSLPNVSRLRSRSVNEAGGEESYAPEWIPSNTLCLGNSAEPLTDSGTQLLRSVVEFLGFLHERSPQFRDFAADSLFAQELFSVLFPVLCSSDNVSAETELNSKDSALTFDGGDVVIRPLNGSSTSLAPIVRTVALEDHDSPPIDGPRPPNQRSERLRRGSSFILVTAERPLYKPASAKISSNVTSPIIETMPELIDPTNTVIESLMELVVSVFVDSILARRDFTSFKAFNLLPPGFQEHHIYFESYLLRNTLSKLTSIVRSSPARLIDTKVLTNMDRFLNHMADYVYDGVFLHGAELLIEFVGLVLDHLQQPEVAILKTVRLCSAVVARIRTTMSRLVVFRLAEIEDNADDAETIVIFFTRLMYWQTIILSPENTEGDFMKLICYLLYTRLMDSRKLVRLSATDLFRIIMVQKPAETAILLRQADTEEPKQLSIGFQKLLELNNETFIDWADANRQDLDALFYGALSKTWEVFVSDENRKIDERKRARSQRRKEKLKEWAVDELAAEDIYGRHTSATNHWMANIYAEEHLRHQRAIQDKQDTTSFLLSLYERLDADLKRYGGLMNVKTKTGWRLDLTEGRNRMRKRLLPDAKSHLHNYQPKRRPGDGANSISRPNVKHALSVDDDEISIISRRDTNPTPEPGVSARDGADDEFDDFEIVEDPRGNDEDRYEDKNRKVLRSLQHGDMVEDVHNISRLTGLEACEGLLIVGKYHLYLIDNFFMRSDMEIVNVWQAPPEDRDQYLQMIAGTNVKSASLDKPPSELAHDSRHWSWEDLISISKRQFLFRDVGLELFFADGRSYLLITSNQNARNKLHSKLLSKATSVGNHQQSTHAEEAWRIEALQSPNTSSFNLGSKIANVFSSSTQNPATKRWLKGEISNFHYLMLVNTMAGRTFNDLTQYPVFPWVIADYTSEELDLTNPRTFRDLSKPMGAQTPERQREFRERFRAFEEMGDGASPAFHYGTHYSSAMIVCSYLIRLQPFVQSYLLLQGGQFDHADRLFYSVEKAWVSASRDNMSDVRELIPEFYFLPEFLVNANGYNFGNKQGTGEAIDGVQLPPWAKGDPKIFIQKQREALESPYVSKHLHEWIDLVFGFKQRGEAAIEATNVFHHLSYRGAIDLDTIEDKVEQLATVGIVYNFGQTPHQVFTRPHPAKDLNVKKPIRLDITGIEQLIRLPFPVAECKEPVNSLTWSSKQEKVIYSSPTKLNVPPHGERFLDWGFVDGSIRLYHSEPKKQITLFEHPHQGPLSCAIFYDSTTLITAGADCVITVWNLGVNTKRPELGHRTSFFGHVRPVDRMAASRSFSTLVTSSSDCEILIWDMNRLQFIRPLPLPVGSASVECIAINDVNGDILVCHGQIVSIYTINGELVVSQSVCEKEDDLVVSCAFYEGVGNEWLEKDLIFTGHRRGIVKVWNKIVGRGGWELVCISTLQHVNQFQGDQLVQLAITAILPLSNAVHTADEMGRVYEWDCQAVDRK</sequence>
<dbReference type="PANTHER" id="PTHR46108">
    <property type="entry name" value="BLUE CHEESE"/>
    <property type="match status" value="1"/>
</dbReference>
<evidence type="ECO:0000259" key="6">
    <source>
        <dbReference type="PROSITE" id="PS51783"/>
    </source>
</evidence>
<dbReference type="InterPro" id="IPR001680">
    <property type="entry name" value="WD40_rpt"/>
</dbReference>
<dbReference type="OrthoDB" id="26681at2759"/>
<evidence type="ECO:0000256" key="4">
    <source>
        <dbReference type="SAM" id="MobiDB-lite"/>
    </source>
</evidence>
<dbReference type="Pfam" id="PF00400">
    <property type="entry name" value="WD40"/>
    <property type="match status" value="1"/>
</dbReference>
<dbReference type="SUPFAM" id="SSF50978">
    <property type="entry name" value="WD40 repeat-like"/>
    <property type="match status" value="1"/>
</dbReference>
<dbReference type="InterPro" id="IPR019775">
    <property type="entry name" value="WD40_repeat_CS"/>
</dbReference>
<dbReference type="InterPro" id="IPR036372">
    <property type="entry name" value="BEACH_dom_sf"/>
</dbReference>
<name>A0A3N4IGL7_ASCIM</name>
<feature type="region of interest" description="Disordered" evidence="4">
    <location>
        <begin position="770"/>
        <end position="804"/>
    </location>
</feature>
<evidence type="ECO:0000256" key="3">
    <source>
        <dbReference type="PROSITE-ProRule" id="PRU00221"/>
    </source>
</evidence>
<dbReference type="Gene3D" id="2.30.29.30">
    <property type="entry name" value="Pleckstrin-homology domain (PH domain)/Phosphotyrosine-binding domain (PTB)"/>
    <property type="match status" value="1"/>
</dbReference>
<dbReference type="PROSITE" id="PS50082">
    <property type="entry name" value="WD_REPEATS_2"/>
    <property type="match status" value="1"/>
</dbReference>
<dbReference type="Pfam" id="PF14844">
    <property type="entry name" value="PH_BEACH"/>
    <property type="match status" value="1"/>
</dbReference>
<dbReference type="CDD" id="cd01201">
    <property type="entry name" value="PH_BEACH"/>
    <property type="match status" value="1"/>
</dbReference>
<dbReference type="SMART" id="SM01026">
    <property type="entry name" value="Beach"/>
    <property type="match status" value="1"/>
</dbReference>
<dbReference type="InterPro" id="IPR013320">
    <property type="entry name" value="ConA-like_dom_sf"/>
</dbReference>
<dbReference type="Gene3D" id="1.10.1540.10">
    <property type="entry name" value="BEACH domain"/>
    <property type="match status" value="1"/>
</dbReference>
<dbReference type="Gene3D" id="2.130.10.10">
    <property type="entry name" value="YVTN repeat-like/Quinoprotein amine dehydrogenase"/>
    <property type="match status" value="1"/>
</dbReference>
<feature type="compositionally biased region" description="Polar residues" evidence="4">
    <location>
        <begin position="777"/>
        <end position="804"/>
    </location>
</feature>
<feature type="repeat" description="WD" evidence="3">
    <location>
        <begin position="2268"/>
        <end position="2309"/>
    </location>
</feature>
<dbReference type="Pfam" id="PF23295">
    <property type="entry name" value="Arm_4"/>
    <property type="match status" value="1"/>
</dbReference>
<dbReference type="InterPro" id="IPR051944">
    <property type="entry name" value="BEACH_domain_protein"/>
</dbReference>
<dbReference type="PROSITE" id="PS50294">
    <property type="entry name" value="WD_REPEATS_REGION"/>
    <property type="match status" value="1"/>
</dbReference>
<dbReference type="InterPro" id="IPR036322">
    <property type="entry name" value="WD40_repeat_dom_sf"/>
</dbReference>
<dbReference type="SUPFAM" id="SSF81837">
    <property type="entry name" value="BEACH domain"/>
    <property type="match status" value="1"/>
</dbReference>
<dbReference type="PANTHER" id="PTHR46108:SF4">
    <property type="entry name" value="BLUE CHEESE"/>
    <property type="match status" value="1"/>
</dbReference>
<dbReference type="SUPFAM" id="SSF50729">
    <property type="entry name" value="PH domain-like"/>
    <property type="match status" value="1"/>
</dbReference>
<dbReference type="PROSITE" id="PS00678">
    <property type="entry name" value="WD_REPEATS_1"/>
    <property type="match status" value="1"/>
</dbReference>
<dbReference type="PROSITE" id="PS51783">
    <property type="entry name" value="PH_BEACH"/>
    <property type="match status" value="1"/>
</dbReference>
<dbReference type="InterPro" id="IPR011993">
    <property type="entry name" value="PH-like_dom_sf"/>
</dbReference>
<dbReference type="Pfam" id="PF02138">
    <property type="entry name" value="Beach"/>
    <property type="match status" value="1"/>
</dbReference>
<evidence type="ECO:0000313" key="8">
    <source>
        <dbReference type="Proteomes" id="UP000275078"/>
    </source>
</evidence>
<evidence type="ECO:0000259" key="5">
    <source>
        <dbReference type="PROSITE" id="PS50197"/>
    </source>
</evidence>
<dbReference type="EMBL" id="ML119665">
    <property type="protein sequence ID" value="RPA83321.1"/>
    <property type="molecule type" value="Genomic_DNA"/>
</dbReference>
<dbReference type="PROSITE" id="PS50197">
    <property type="entry name" value="BEACH"/>
    <property type="match status" value="1"/>
</dbReference>
<dbReference type="InterPro" id="IPR056252">
    <property type="entry name" value="Alfy-like_Arm-like"/>
</dbReference>
<keyword evidence="1 3" id="KW-0853">WD repeat</keyword>
<dbReference type="FunFam" id="1.10.1540.10:FF:000002">
    <property type="entry name" value="WD repeat and FYVE domain containing 3"/>
    <property type="match status" value="1"/>
</dbReference>
<evidence type="ECO:0000313" key="7">
    <source>
        <dbReference type="EMBL" id="RPA83321.1"/>
    </source>
</evidence>
<dbReference type="InterPro" id="IPR023362">
    <property type="entry name" value="PH-BEACH_dom"/>
</dbReference>
<dbReference type="InterPro" id="IPR000409">
    <property type="entry name" value="BEACH_dom"/>
</dbReference>
<proteinExistence type="predicted"/>
<dbReference type="SUPFAM" id="SSF49899">
    <property type="entry name" value="Concanavalin A-like lectins/glucanases"/>
    <property type="match status" value="1"/>
</dbReference>
<organism evidence="7 8">
    <name type="scientific">Ascobolus immersus RN42</name>
    <dbReference type="NCBI Taxonomy" id="1160509"/>
    <lineage>
        <taxon>Eukaryota</taxon>
        <taxon>Fungi</taxon>
        <taxon>Dikarya</taxon>
        <taxon>Ascomycota</taxon>
        <taxon>Pezizomycotina</taxon>
        <taxon>Pezizomycetes</taxon>
        <taxon>Pezizales</taxon>
        <taxon>Ascobolaceae</taxon>
        <taxon>Ascobolus</taxon>
    </lineage>
</organism>
<accession>A0A3N4IGL7</accession>
<evidence type="ECO:0000256" key="2">
    <source>
        <dbReference type="ARBA" id="ARBA00022737"/>
    </source>
</evidence>
<keyword evidence="8" id="KW-1185">Reference proteome</keyword>
<evidence type="ECO:0000256" key="1">
    <source>
        <dbReference type="ARBA" id="ARBA00022574"/>
    </source>
</evidence>
<feature type="domain" description="BEACH" evidence="5">
    <location>
        <begin position="1840"/>
        <end position="2135"/>
    </location>
</feature>
<protein>
    <submittedName>
        <fullName evidence="7">Beach-domain-containing protein</fullName>
    </submittedName>
</protein>
<dbReference type="SMART" id="SM00320">
    <property type="entry name" value="WD40"/>
    <property type="match status" value="3"/>
</dbReference>
<dbReference type="Proteomes" id="UP000275078">
    <property type="component" value="Unassembled WGS sequence"/>
</dbReference>